<evidence type="ECO:0008006" key="4">
    <source>
        <dbReference type="Google" id="ProtNLM"/>
    </source>
</evidence>
<keyword evidence="1" id="KW-0812">Transmembrane</keyword>
<feature type="transmembrane region" description="Helical" evidence="1">
    <location>
        <begin position="241"/>
        <end position="259"/>
    </location>
</feature>
<keyword evidence="3" id="KW-1185">Reference proteome</keyword>
<evidence type="ECO:0000313" key="3">
    <source>
        <dbReference type="Proteomes" id="UP001232725"/>
    </source>
</evidence>
<keyword evidence="1" id="KW-0472">Membrane</keyword>
<feature type="transmembrane region" description="Helical" evidence="1">
    <location>
        <begin position="331"/>
        <end position="359"/>
    </location>
</feature>
<name>A0ABT9IT11_9MICC</name>
<feature type="transmembrane region" description="Helical" evidence="1">
    <location>
        <begin position="140"/>
        <end position="159"/>
    </location>
</feature>
<feature type="transmembrane region" description="Helical" evidence="1">
    <location>
        <begin position="304"/>
        <end position="325"/>
    </location>
</feature>
<feature type="transmembrane region" description="Helical" evidence="1">
    <location>
        <begin position="107"/>
        <end position="128"/>
    </location>
</feature>
<reference evidence="2 3" key="1">
    <citation type="submission" date="2023-08" db="EMBL/GenBank/DDBJ databases">
        <title>Arthrobacter horti sp. nov., isolated from forest soil.</title>
        <authorList>
            <person name="Park M."/>
        </authorList>
    </citation>
    <scope>NUCLEOTIDE SEQUENCE [LARGE SCALE GENOMIC DNA]</scope>
    <source>
        <strain evidence="2 3">YJM1</strain>
    </source>
</reference>
<dbReference type="Proteomes" id="UP001232725">
    <property type="component" value="Unassembled WGS sequence"/>
</dbReference>
<gene>
    <name evidence="2" type="ORF">Q9R02_14940</name>
</gene>
<evidence type="ECO:0000256" key="1">
    <source>
        <dbReference type="SAM" id="Phobius"/>
    </source>
</evidence>
<feature type="transmembrane region" description="Helical" evidence="1">
    <location>
        <begin position="399"/>
        <end position="418"/>
    </location>
</feature>
<dbReference type="EMBL" id="JAVALS010000015">
    <property type="protein sequence ID" value="MDP5228457.1"/>
    <property type="molecule type" value="Genomic_DNA"/>
</dbReference>
<comment type="caution">
    <text evidence="2">The sequence shown here is derived from an EMBL/GenBank/DDBJ whole genome shotgun (WGS) entry which is preliminary data.</text>
</comment>
<feature type="transmembrane region" description="Helical" evidence="1">
    <location>
        <begin position="371"/>
        <end position="393"/>
    </location>
</feature>
<evidence type="ECO:0000313" key="2">
    <source>
        <dbReference type="EMBL" id="MDP5228457.1"/>
    </source>
</evidence>
<sequence length="423" mass="43666">MTLAEVRALFRGSGPQERWYPWYLAALVVGLVLAPGYWSLATVLAPVMSPAGAGTATVVSAGIAVVLVLAAAFSPAYLGPVWTSAEEIHYLVGPFGIRPVLGVRTRLLQVLTGVVCLGLVMLPVLAWWQGAGRPAGGAEPFLAGAGLGLAGAVGAAMAAGGKQSRRPVEGGPRGLDVPRLEELTTARDTALAGVLIGDGRALAGAVPRRRARRPGSTMPRGLLARSWAIDLRYAQQDPWRIAGSLLLVVLASLAMGRWGSDAGTLAAVLLTTQLAMTRVSGALGDVADTLGYDVVVPQSAAARLLAHLLFPVAAVVPLAVIPALILGPATAGGALGMVVCAVLLRMATLGVAGLPAQLLTPVSTPMGDTTAMFMVLWLLRPVIPVAWVLWAGLSFPLERVTGVLLACLAVLALLRLFALSRRV</sequence>
<feature type="transmembrane region" description="Helical" evidence="1">
    <location>
        <begin position="20"/>
        <end position="38"/>
    </location>
</feature>
<proteinExistence type="predicted"/>
<organism evidence="2 3">
    <name type="scientific">Arthrobacter horti</name>
    <dbReference type="NCBI Taxonomy" id="3068273"/>
    <lineage>
        <taxon>Bacteria</taxon>
        <taxon>Bacillati</taxon>
        <taxon>Actinomycetota</taxon>
        <taxon>Actinomycetes</taxon>
        <taxon>Micrococcales</taxon>
        <taxon>Micrococcaceae</taxon>
        <taxon>Arthrobacter</taxon>
    </lineage>
</organism>
<keyword evidence="1" id="KW-1133">Transmembrane helix</keyword>
<protein>
    <recommendedName>
        <fullName evidence="4">ABC-2 type transport system permease protein</fullName>
    </recommendedName>
</protein>
<feature type="transmembrane region" description="Helical" evidence="1">
    <location>
        <begin position="58"/>
        <end position="78"/>
    </location>
</feature>
<accession>A0ABT9IT11</accession>
<dbReference type="RefSeq" id="WP_305997503.1">
    <property type="nucleotide sequence ID" value="NZ_JAVALS010000015.1"/>
</dbReference>